<dbReference type="AlphaFoldDB" id="A0A382CRL0"/>
<reference evidence="2" key="1">
    <citation type="submission" date="2018-05" db="EMBL/GenBank/DDBJ databases">
        <authorList>
            <person name="Lanie J.A."/>
            <person name="Ng W.-L."/>
            <person name="Kazmierczak K.M."/>
            <person name="Andrzejewski T.M."/>
            <person name="Davidsen T.M."/>
            <person name="Wayne K.J."/>
            <person name="Tettelin H."/>
            <person name="Glass J.I."/>
            <person name="Rusch D."/>
            <person name="Podicherti R."/>
            <person name="Tsui H.-C.T."/>
            <person name="Winkler M.E."/>
        </authorList>
    </citation>
    <scope>NUCLEOTIDE SEQUENCE</scope>
</reference>
<feature type="compositionally biased region" description="Low complexity" evidence="1">
    <location>
        <begin position="1"/>
        <end position="12"/>
    </location>
</feature>
<feature type="region of interest" description="Disordered" evidence="1">
    <location>
        <begin position="1"/>
        <end position="39"/>
    </location>
</feature>
<name>A0A382CRL0_9ZZZZ</name>
<sequence length="48" mass="5172">GRRSPRPSSARAAKARSPRRSGPPSGRLAKRNSTPSKPLSAFFIRLLA</sequence>
<dbReference type="EMBL" id="UINC01035800">
    <property type="protein sequence ID" value="SVB28788.1"/>
    <property type="molecule type" value="Genomic_DNA"/>
</dbReference>
<gene>
    <name evidence="2" type="ORF">METZ01_LOCUS181642</name>
</gene>
<feature type="non-terminal residue" evidence="2">
    <location>
        <position position="1"/>
    </location>
</feature>
<evidence type="ECO:0000256" key="1">
    <source>
        <dbReference type="SAM" id="MobiDB-lite"/>
    </source>
</evidence>
<evidence type="ECO:0000313" key="2">
    <source>
        <dbReference type="EMBL" id="SVB28788.1"/>
    </source>
</evidence>
<accession>A0A382CRL0</accession>
<organism evidence="2">
    <name type="scientific">marine metagenome</name>
    <dbReference type="NCBI Taxonomy" id="408172"/>
    <lineage>
        <taxon>unclassified sequences</taxon>
        <taxon>metagenomes</taxon>
        <taxon>ecological metagenomes</taxon>
    </lineage>
</organism>
<protein>
    <submittedName>
        <fullName evidence="2">Uncharacterized protein</fullName>
    </submittedName>
</protein>
<proteinExistence type="predicted"/>
<feature type="non-terminal residue" evidence="2">
    <location>
        <position position="48"/>
    </location>
</feature>